<dbReference type="Pfam" id="PF00004">
    <property type="entry name" value="AAA"/>
    <property type="match status" value="1"/>
</dbReference>
<dbReference type="WBParaSite" id="PgR036_g091_t02">
    <property type="protein sequence ID" value="PgR036_g091_t02"/>
    <property type="gene ID" value="PgR036_g091"/>
</dbReference>
<dbReference type="InterPro" id="IPR003593">
    <property type="entry name" value="AAA+_ATPase"/>
</dbReference>
<organism evidence="4 6">
    <name type="scientific">Parascaris univalens</name>
    <name type="common">Nematode worm</name>
    <dbReference type="NCBI Taxonomy" id="6257"/>
    <lineage>
        <taxon>Eukaryota</taxon>
        <taxon>Metazoa</taxon>
        <taxon>Ecdysozoa</taxon>
        <taxon>Nematoda</taxon>
        <taxon>Chromadorea</taxon>
        <taxon>Rhabditida</taxon>
        <taxon>Spirurina</taxon>
        <taxon>Ascaridomorpha</taxon>
        <taxon>Ascaridoidea</taxon>
        <taxon>Ascarididae</taxon>
        <taxon>Parascaris</taxon>
    </lineage>
</organism>
<dbReference type="Pfam" id="PF17862">
    <property type="entry name" value="AAA_lid_3"/>
    <property type="match status" value="1"/>
</dbReference>
<sequence>MEDACEKAFALADQVLAAEVDSPRPSLETLEREILPLLGQLKDSRYPYAICWKTAERRDCFDTMIAMVEMAVRIMHSRRGEKAFAARSVSGSGSEQDSKTTAEKTDNPPLTSRTSSNDSTSTTIKRKENELDPFREGRKLAIERTIISDTSLLPRLEDLVGLAEAKQALREALLDPLIYPEWFSSSDLRPWRCVLLYGPPGTGKTQLSRSIAREINSRFYQVSSSDLISTWSGQSEKLIRELFDDALSFTGTSVVFVDEIDSLCRIRSTVEDESSRRVKTELLVQLQRLHDSKSSILLICATNCPWDLDSAFLRRFEKRIFVGLPDRDSRLQLLQKFLSKTKTAEDVKWDEIAESTEGFSGDDLKRLAREVAFLQFRRYKESHASSQSDSGCLTVSQAERTPVTTADFHEVLQSFSPSVSSISLQRYDDYKSSSLVPSPMHNGLADA</sequence>
<keyword evidence="4" id="KW-1185">Reference proteome</keyword>
<keyword evidence="1" id="KW-0547">Nucleotide-binding</keyword>
<evidence type="ECO:0000259" key="3">
    <source>
        <dbReference type="SMART" id="SM00382"/>
    </source>
</evidence>
<protein>
    <submittedName>
        <fullName evidence="5 6">AAA+ ATPase domain-containing protein</fullName>
    </submittedName>
</protein>
<feature type="domain" description="AAA+ ATPase" evidence="3">
    <location>
        <begin position="190"/>
        <end position="326"/>
    </location>
</feature>
<dbReference type="SMART" id="SM00382">
    <property type="entry name" value="AAA"/>
    <property type="match status" value="1"/>
</dbReference>
<dbReference type="InterPro" id="IPR027417">
    <property type="entry name" value="P-loop_NTPase"/>
</dbReference>
<evidence type="ECO:0000256" key="2">
    <source>
        <dbReference type="SAM" id="MobiDB-lite"/>
    </source>
</evidence>
<feature type="region of interest" description="Disordered" evidence="2">
    <location>
        <begin position="85"/>
        <end position="130"/>
    </location>
</feature>
<dbReference type="Proteomes" id="UP000887569">
    <property type="component" value="Unplaced"/>
</dbReference>
<dbReference type="InterPro" id="IPR003960">
    <property type="entry name" value="ATPase_AAA_CS"/>
</dbReference>
<dbReference type="PANTHER" id="PTHR23074">
    <property type="entry name" value="AAA DOMAIN-CONTAINING"/>
    <property type="match status" value="1"/>
</dbReference>
<dbReference type="WBParaSite" id="PgR036_g091_t09">
    <property type="protein sequence ID" value="PgR036_g091_t09"/>
    <property type="gene ID" value="PgR036_g091"/>
</dbReference>
<keyword evidence="1" id="KW-0067">ATP-binding</keyword>
<evidence type="ECO:0000256" key="1">
    <source>
        <dbReference type="RuleBase" id="RU003651"/>
    </source>
</evidence>
<proteinExistence type="inferred from homology"/>
<dbReference type="GO" id="GO:0016197">
    <property type="term" value="P:endosomal transport"/>
    <property type="evidence" value="ECO:0007669"/>
    <property type="project" value="TreeGrafter"/>
</dbReference>
<dbReference type="WBParaSite" id="PgR036_g091_t04">
    <property type="protein sequence ID" value="PgR036_g091_t04"/>
    <property type="gene ID" value="PgR036_g091"/>
</dbReference>
<dbReference type="Gene3D" id="1.10.8.60">
    <property type="match status" value="1"/>
</dbReference>
<feature type="compositionally biased region" description="Basic and acidic residues" evidence="2">
    <location>
        <begin position="96"/>
        <end position="106"/>
    </location>
</feature>
<reference evidence="5 6" key="1">
    <citation type="submission" date="2022-11" db="UniProtKB">
        <authorList>
            <consortium name="WormBaseParasite"/>
        </authorList>
    </citation>
    <scope>IDENTIFICATION</scope>
</reference>
<evidence type="ECO:0000313" key="5">
    <source>
        <dbReference type="WBParaSite" id="PgR036_g091_t02"/>
    </source>
</evidence>
<dbReference type="AlphaFoldDB" id="A0A915BEB6"/>
<dbReference type="GO" id="GO:0007033">
    <property type="term" value="P:vacuole organization"/>
    <property type="evidence" value="ECO:0007669"/>
    <property type="project" value="TreeGrafter"/>
</dbReference>
<dbReference type="InterPro" id="IPR003959">
    <property type="entry name" value="ATPase_AAA_core"/>
</dbReference>
<dbReference type="InterPro" id="IPR041569">
    <property type="entry name" value="AAA_lid_3"/>
</dbReference>
<evidence type="ECO:0000313" key="6">
    <source>
        <dbReference type="WBParaSite" id="PgR036_g091_t03"/>
    </source>
</evidence>
<evidence type="ECO:0000313" key="4">
    <source>
        <dbReference type="Proteomes" id="UP000887569"/>
    </source>
</evidence>
<dbReference type="PANTHER" id="PTHR23074:SF72">
    <property type="entry name" value="VACUOLAR PROTEIN SORTING-ASSOCIATED PROTEIN 4B"/>
    <property type="match status" value="1"/>
</dbReference>
<dbReference type="SUPFAM" id="SSF52540">
    <property type="entry name" value="P-loop containing nucleoside triphosphate hydrolases"/>
    <property type="match status" value="1"/>
</dbReference>
<comment type="similarity">
    <text evidence="1">Belongs to the AAA ATPase family.</text>
</comment>
<dbReference type="InterPro" id="IPR050304">
    <property type="entry name" value="MT-severing_AAA_ATPase"/>
</dbReference>
<dbReference type="GO" id="GO:0016887">
    <property type="term" value="F:ATP hydrolysis activity"/>
    <property type="evidence" value="ECO:0007669"/>
    <property type="project" value="InterPro"/>
</dbReference>
<feature type="compositionally biased region" description="Low complexity" evidence="2">
    <location>
        <begin position="111"/>
        <end position="123"/>
    </location>
</feature>
<dbReference type="PROSITE" id="PS00674">
    <property type="entry name" value="AAA"/>
    <property type="match status" value="1"/>
</dbReference>
<dbReference type="Gene3D" id="3.40.50.300">
    <property type="entry name" value="P-loop containing nucleotide triphosphate hydrolases"/>
    <property type="match status" value="1"/>
</dbReference>
<dbReference type="GO" id="GO:0005524">
    <property type="term" value="F:ATP binding"/>
    <property type="evidence" value="ECO:0007669"/>
    <property type="project" value="UniProtKB-KW"/>
</dbReference>
<name>A0A915BEB6_PARUN</name>
<dbReference type="WBParaSite" id="PgR036_g091_t03">
    <property type="protein sequence ID" value="PgR036_g091_t03"/>
    <property type="gene ID" value="PgR036_g091"/>
</dbReference>
<dbReference type="WBParaSite" id="PgR036_g091_t06">
    <property type="protein sequence ID" value="PgR036_g091_t06"/>
    <property type="gene ID" value="PgR036_g091"/>
</dbReference>
<accession>A0A915BEB6</accession>